<dbReference type="Pfam" id="PF13188">
    <property type="entry name" value="PAS_8"/>
    <property type="match status" value="1"/>
</dbReference>
<feature type="compositionally biased region" description="Polar residues" evidence="1">
    <location>
        <begin position="225"/>
        <end position="250"/>
    </location>
</feature>
<dbReference type="NCBIfam" id="TIGR00229">
    <property type="entry name" value="sensory_box"/>
    <property type="match status" value="1"/>
</dbReference>
<feature type="region of interest" description="Disordered" evidence="1">
    <location>
        <begin position="1"/>
        <end position="31"/>
    </location>
</feature>
<accession>A0A9W7GFD8</accession>
<feature type="domain" description="PAS" evidence="2">
    <location>
        <begin position="103"/>
        <end position="166"/>
    </location>
</feature>
<feature type="region of interest" description="Disordered" evidence="1">
    <location>
        <begin position="167"/>
        <end position="250"/>
    </location>
</feature>
<feature type="compositionally biased region" description="Gly residues" evidence="1">
    <location>
        <begin position="484"/>
        <end position="499"/>
    </location>
</feature>
<dbReference type="AlphaFoldDB" id="A0A9W7GFD8"/>
<dbReference type="Gene3D" id="3.30.450.20">
    <property type="entry name" value="PAS domain"/>
    <property type="match status" value="1"/>
</dbReference>
<dbReference type="EMBL" id="BRYA01000203">
    <property type="protein sequence ID" value="GMI43936.1"/>
    <property type="molecule type" value="Genomic_DNA"/>
</dbReference>
<feature type="compositionally biased region" description="Gly residues" evidence="1">
    <location>
        <begin position="207"/>
        <end position="219"/>
    </location>
</feature>
<dbReference type="SMART" id="SM00091">
    <property type="entry name" value="PAS"/>
    <property type="match status" value="1"/>
</dbReference>
<evidence type="ECO:0000313" key="3">
    <source>
        <dbReference type="EMBL" id="GMI43936.1"/>
    </source>
</evidence>
<dbReference type="OrthoDB" id="49155at2759"/>
<dbReference type="PROSITE" id="PS00036">
    <property type="entry name" value="BZIP_BASIC"/>
    <property type="match status" value="1"/>
</dbReference>
<dbReference type="CDD" id="cd14686">
    <property type="entry name" value="bZIP"/>
    <property type="match status" value="1"/>
</dbReference>
<proteinExistence type="predicted"/>
<feature type="compositionally biased region" description="Polar residues" evidence="1">
    <location>
        <begin position="329"/>
        <end position="342"/>
    </location>
</feature>
<dbReference type="InterPro" id="IPR035965">
    <property type="entry name" value="PAS-like_dom_sf"/>
</dbReference>
<reference evidence="4" key="1">
    <citation type="journal article" date="2023" name="Commun. Biol.">
        <title>Genome analysis of Parmales, the sister group of diatoms, reveals the evolutionary specialization of diatoms from phago-mixotrophs to photoautotrophs.</title>
        <authorList>
            <person name="Ban H."/>
            <person name="Sato S."/>
            <person name="Yoshikawa S."/>
            <person name="Yamada K."/>
            <person name="Nakamura Y."/>
            <person name="Ichinomiya M."/>
            <person name="Sato N."/>
            <person name="Blanc-Mathieu R."/>
            <person name="Endo H."/>
            <person name="Kuwata A."/>
            <person name="Ogata H."/>
        </authorList>
    </citation>
    <scope>NUCLEOTIDE SEQUENCE [LARGE SCALE GENOMIC DNA]</scope>
</reference>
<feature type="compositionally biased region" description="Polar residues" evidence="1">
    <location>
        <begin position="447"/>
        <end position="462"/>
    </location>
</feature>
<evidence type="ECO:0000259" key="2">
    <source>
        <dbReference type="PROSITE" id="PS50112"/>
    </source>
</evidence>
<dbReference type="InterPro" id="IPR000014">
    <property type="entry name" value="PAS"/>
</dbReference>
<dbReference type="PROSITE" id="PS50112">
    <property type="entry name" value="PAS"/>
    <property type="match status" value="1"/>
</dbReference>
<dbReference type="InterPro" id="IPR004827">
    <property type="entry name" value="bZIP"/>
</dbReference>
<evidence type="ECO:0000313" key="4">
    <source>
        <dbReference type="Proteomes" id="UP001165065"/>
    </source>
</evidence>
<dbReference type="Proteomes" id="UP001165065">
    <property type="component" value="Unassembled WGS sequence"/>
</dbReference>
<name>A0A9W7GFD8_9STRA</name>
<feature type="region of interest" description="Disordered" evidence="1">
    <location>
        <begin position="430"/>
        <end position="519"/>
    </location>
</feature>
<feature type="region of interest" description="Disordered" evidence="1">
    <location>
        <begin position="263"/>
        <end position="350"/>
    </location>
</feature>
<feature type="compositionally biased region" description="Low complexity" evidence="1">
    <location>
        <begin position="387"/>
        <end position="408"/>
    </location>
</feature>
<feature type="compositionally biased region" description="Polar residues" evidence="1">
    <location>
        <begin position="170"/>
        <end position="180"/>
    </location>
</feature>
<feature type="compositionally biased region" description="Polar residues" evidence="1">
    <location>
        <begin position="1"/>
        <end position="11"/>
    </location>
</feature>
<feature type="compositionally biased region" description="Low complexity" evidence="1">
    <location>
        <begin position="181"/>
        <end position="197"/>
    </location>
</feature>
<sequence length="562" mass="59018">MEMTRNGTARSTVGGRSGVVMNPVGSKGSAREQQYELHSLEQHVAQLTRANQPIALAITQRLEELRVKEQKRTAKRAANRKSACTSRARKKALVDSITFENQRLQKLSAILEKVPDMIFSVGKAGKIEYVNERVTQVLGFDTYSLINGDFYSLLVPPSRPLILRLVGGESSPSSQKGNIVSTGASSSISSARSTSPSEGEDSNDSGAQGGGGGGAGGGSKKQQGNSATSSSRNHQSSNEGGSDSSREANSNSLARNVNLFNAKLFPPSGKRGEVDDVNGEGVTANNKTARLSSLEYNNGGDPTGALTNQTQGQGANQGKDSNSRDNSEGSDSFPTRSESSENGNEKDGERRSVRVCMVRKDLTTVWCEAVFSREQGGQGQGGDNGSDDAASSEKASQSTSSNSSSPYSPFISEIIFSLRPLRDGERVGVELAYKPPPPPPALLGANSFYSEDGSSTPNSNGSAGQGSTANNRGGTRGRGKRGAEGGGTGTAGNYEGGGNRNSKRSRGTVRGRSDMVNNLSHERAGNTRGIIRGTGTNIMEDEDIGVKEESVVLGLLGLHQNE</sequence>
<protein>
    <recommendedName>
        <fullName evidence="2">PAS domain-containing protein</fullName>
    </recommendedName>
</protein>
<feature type="region of interest" description="Disordered" evidence="1">
    <location>
        <begin position="374"/>
        <end position="408"/>
    </location>
</feature>
<dbReference type="SUPFAM" id="SSF55785">
    <property type="entry name" value="PYP-like sensor domain (PAS domain)"/>
    <property type="match status" value="1"/>
</dbReference>
<keyword evidence="4" id="KW-1185">Reference proteome</keyword>
<feature type="compositionally biased region" description="Low complexity" evidence="1">
    <location>
        <begin position="307"/>
        <end position="318"/>
    </location>
</feature>
<comment type="caution">
    <text evidence="3">The sequence shown here is derived from an EMBL/GenBank/DDBJ whole genome shotgun (WGS) entry which is preliminary data.</text>
</comment>
<gene>
    <name evidence="3" type="ORF">TrCOL_g7090</name>
</gene>
<organism evidence="3 4">
    <name type="scientific">Triparma columacea</name>
    <dbReference type="NCBI Taxonomy" id="722753"/>
    <lineage>
        <taxon>Eukaryota</taxon>
        <taxon>Sar</taxon>
        <taxon>Stramenopiles</taxon>
        <taxon>Ochrophyta</taxon>
        <taxon>Bolidophyceae</taxon>
        <taxon>Parmales</taxon>
        <taxon>Triparmaceae</taxon>
        <taxon>Triparma</taxon>
    </lineage>
</organism>
<evidence type="ECO:0000256" key="1">
    <source>
        <dbReference type="SAM" id="MobiDB-lite"/>
    </source>
</evidence>
<dbReference type="CDD" id="cd00130">
    <property type="entry name" value="PAS"/>
    <property type="match status" value="1"/>
</dbReference>
<feature type="compositionally biased region" description="Polar residues" evidence="1">
    <location>
        <begin position="283"/>
        <end position="296"/>
    </location>
</feature>
<dbReference type="GO" id="GO:0003700">
    <property type="term" value="F:DNA-binding transcription factor activity"/>
    <property type="evidence" value="ECO:0007669"/>
    <property type="project" value="InterPro"/>
</dbReference>